<dbReference type="SUPFAM" id="SSF58038">
    <property type="entry name" value="SNARE fusion complex"/>
    <property type="match status" value="1"/>
</dbReference>
<dbReference type="InterPro" id="IPR000727">
    <property type="entry name" value="T_SNARE_dom"/>
</dbReference>
<dbReference type="PROSITE" id="PS50192">
    <property type="entry name" value="T_SNARE"/>
    <property type="match status" value="1"/>
</dbReference>
<keyword evidence="4" id="KW-1185">Reference proteome</keyword>
<feature type="non-terminal residue" evidence="3">
    <location>
        <position position="1"/>
    </location>
</feature>
<sequence>ELIPPSNGPMDNLFKGPKNGFKGFAGGATGVQNGDGFRDPYIQLDDAHRAEELRLHDETRKQNEMLEQIHDGLGELMHGARRMGEEADNQGQGLDTLHARAETTVGRIQDVNNKSQLRKFDVSAASLPFQEHECGITLTLTLT</sequence>
<dbReference type="Proteomes" id="UP000815325">
    <property type="component" value="Unassembled WGS sequence"/>
</dbReference>
<feature type="domain" description="T-SNARE coiled-coil homology" evidence="2">
    <location>
        <begin position="56"/>
        <end position="118"/>
    </location>
</feature>
<organism evidence="3 4">
    <name type="scientific">Dunaliella salina</name>
    <name type="common">Green alga</name>
    <name type="synonym">Protococcus salinus</name>
    <dbReference type="NCBI Taxonomy" id="3046"/>
    <lineage>
        <taxon>Eukaryota</taxon>
        <taxon>Viridiplantae</taxon>
        <taxon>Chlorophyta</taxon>
        <taxon>core chlorophytes</taxon>
        <taxon>Chlorophyceae</taxon>
        <taxon>CS clade</taxon>
        <taxon>Chlamydomonadales</taxon>
        <taxon>Dunaliellaceae</taxon>
        <taxon>Dunaliella</taxon>
    </lineage>
</organism>
<evidence type="ECO:0000313" key="4">
    <source>
        <dbReference type="Proteomes" id="UP000815325"/>
    </source>
</evidence>
<comment type="caution">
    <text evidence="3">The sequence shown here is derived from an EMBL/GenBank/DDBJ whole genome shotgun (WGS) entry which is preliminary data.</text>
</comment>
<accession>A0ABQ7G776</accession>
<evidence type="ECO:0000259" key="2">
    <source>
        <dbReference type="PROSITE" id="PS50192"/>
    </source>
</evidence>
<keyword evidence="1" id="KW-0653">Protein transport</keyword>
<dbReference type="EMBL" id="MU070041">
    <property type="protein sequence ID" value="KAF5830458.1"/>
    <property type="molecule type" value="Genomic_DNA"/>
</dbReference>
<dbReference type="Gene3D" id="1.20.5.110">
    <property type="match status" value="1"/>
</dbReference>
<evidence type="ECO:0000313" key="3">
    <source>
        <dbReference type="EMBL" id="KAF5830458.1"/>
    </source>
</evidence>
<dbReference type="CDD" id="cd15841">
    <property type="entry name" value="SNARE_Qc"/>
    <property type="match status" value="1"/>
</dbReference>
<name>A0ABQ7G776_DUNSA</name>
<protein>
    <recommendedName>
        <fullName evidence="2">t-SNARE coiled-coil homology domain-containing protein</fullName>
    </recommendedName>
</protein>
<keyword evidence="1" id="KW-0813">Transport</keyword>
<proteinExistence type="predicted"/>
<reference evidence="3" key="1">
    <citation type="submission" date="2017-08" db="EMBL/GenBank/DDBJ databases">
        <authorList>
            <person name="Polle J.E."/>
            <person name="Barry K."/>
            <person name="Cushman J."/>
            <person name="Schmutz J."/>
            <person name="Tran D."/>
            <person name="Hathwaick L.T."/>
            <person name="Yim W.C."/>
            <person name="Jenkins J."/>
            <person name="Mckie-Krisberg Z.M."/>
            <person name="Prochnik S."/>
            <person name="Lindquist E."/>
            <person name="Dockter R.B."/>
            <person name="Adam C."/>
            <person name="Molina H."/>
            <person name="Bunkerborg J."/>
            <person name="Jin E."/>
            <person name="Buchheim M."/>
            <person name="Magnuson J."/>
        </authorList>
    </citation>
    <scope>NUCLEOTIDE SEQUENCE</scope>
    <source>
        <strain evidence="3">CCAP 19/18</strain>
    </source>
</reference>
<evidence type="ECO:0000256" key="1">
    <source>
        <dbReference type="ARBA" id="ARBA00022927"/>
    </source>
</evidence>
<gene>
    <name evidence="3" type="ORF">DUNSADRAFT_14555</name>
</gene>